<dbReference type="HOGENOM" id="CLU_720591_0_0_1"/>
<dbReference type="InterPro" id="IPR047272">
    <property type="entry name" value="S49_SppA_C"/>
</dbReference>
<name>B5YLY7_THAPS</name>
<comment type="similarity">
    <text evidence="1">Belongs to the peptidase S49 family.</text>
</comment>
<dbReference type="GeneID" id="7444786"/>
<dbReference type="InterPro" id="IPR029045">
    <property type="entry name" value="ClpP/crotonase-like_dom_sf"/>
</dbReference>
<dbReference type="GO" id="GO:0006508">
    <property type="term" value="P:proteolysis"/>
    <property type="evidence" value="ECO:0007669"/>
    <property type="project" value="UniProtKB-KW"/>
</dbReference>
<keyword evidence="4" id="KW-0720">Serine protease</keyword>
<dbReference type="Proteomes" id="UP000001449">
    <property type="component" value="Chromosome 18"/>
</dbReference>
<evidence type="ECO:0000259" key="5">
    <source>
        <dbReference type="Pfam" id="PF01343"/>
    </source>
</evidence>
<organism evidence="6 7">
    <name type="scientific">Thalassiosira pseudonana</name>
    <name type="common">Marine diatom</name>
    <name type="synonym">Cyclotella nana</name>
    <dbReference type="NCBI Taxonomy" id="35128"/>
    <lineage>
        <taxon>Eukaryota</taxon>
        <taxon>Sar</taxon>
        <taxon>Stramenopiles</taxon>
        <taxon>Ochrophyta</taxon>
        <taxon>Bacillariophyta</taxon>
        <taxon>Coscinodiscophyceae</taxon>
        <taxon>Thalassiosirophycidae</taxon>
        <taxon>Thalassiosirales</taxon>
        <taxon>Thalassiosiraceae</taxon>
        <taxon>Thalassiosira</taxon>
    </lineage>
</organism>
<dbReference type="AlphaFoldDB" id="B5YLY7"/>
<sequence>MRASLTEKYPNQYNNGTVIVMDMTKLDTQASRMESIRDQISFLIHLVQNEDDAYFGVGNDEEMKEDCKSEDRVVMRGDDENITATLKDIIATVDENAPIDDATTSLSTEELRDKPQYATPKVEVIVLLESPGGAVSNYGLASSHLQRLRSTPGVKLTICVDTVAASGGYMMACMSSPGQLYCAPFAMVGSIGVIGQSLNVQKTLEKYGVRPYVFRGGTMKNPVGMVGEVTKEGIGHMQDMVDRIHDAFREHVANARENSHHDGISTGDVFIGMQALKLGLVDRLITSDEYIAERIQDGSRVLKLIVNQRPLGLSSFFMGHPPPRRAPGMSSGNGMLDILKKIVLRSTHSLMAWASDGLDSGAMTFSNDGVNDVQLRSSLEPGEF</sequence>
<evidence type="ECO:0000313" key="7">
    <source>
        <dbReference type="Proteomes" id="UP000001449"/>
    </source>
</evidence>
<evidence type="ECO:0000256" key="3">
    <source>
        <dbReference type="ARBA" id="ARBA00022801"/>
    </source>
</evidence>
<dbReference type="PANTHER" id="PTHR42987">
    <property type="entry name" value="PEPTIDASE S49"/>
    <property type="match status" value="1"/>
</dbReference>
<dbReference type="eggNOG" id="ENOG502RRCQ">
    <property type="taxonomic scope" value="Eukaryota"/>
</dbReference>
<keyword evidence="7" id="KW-1185">Reference proteome</keyword>
<dbReference type="Gene3D" id="6.20.330.10">
    <property type="match status" value="1"/>
</dbReference>
<keyword evidence="3" id="KW-0378">Hydrolase</keyword>
<dbReference type="InterPro" id="IPR002142">
    <property type="entry name" value="Peptidase_S49"/>
</dbReference>
<dbReference type="GO" id="GO:0008236">
    <property type="term" value="F:serine-type peptidase activity"/>
    <property type="evidence" value="ECO:0007669"/>
    <property type="project" value="UniProtKB-KW"/>
</dbReference>
<dbReference type="PANTHER" id="PTHR42987:SF4">
    <property type="entry name" value="PROTEASE SOHB-RELATED"/>
    <property type="match status" value="1"/>
</dbReference>
<accession>B5YLY7</accession>
<evidence type="ECO:0000256" key="2">
    <source>
        <dbReference type="ARBA" id="ARBA00022670"/>
    </source>
</evidence>
<feature type="domain" description="Peptidase S49" evidence="5">
    <location>
        <begin position="153"/>
        <end position="293"/>
    </location>
</feature>
<dbReference type="SUPFAM" id="SSF52096">
    <property type="entry name" value="ClpP/crotonase"/>
    <property type="match status" value="1"/>
</dbReference>
<gene>
    <name evidence="6" type="ORF">THAPS_269953</name>
</gene>
<dbReference type="PaxDb" id="35128-Thaps269953"/>
<dbReference type="STRING" id="35128.B5YLY7"/>
<evidence type="ECO:0000313" key="6">
    <source>
        <dbReference type="EMBL" id="ACI64161.1"/>
    </source>
</evidence>
<dbReference type="EMBL" id="CP001159">
    <property type="protein sequence ID" value="ACI64161.1"/>
    <property type="molecule type" value="Genomic_DNA"/>
</dbReference>
<evidence type="ECO:0000256" key="1">
    <source>
        <dbReference type="ARBA" id="ARBA00008683"/>
    </source>
</evidence>
<dbReference type="InParanoid" id="B5YLY7"/>
<evidence type="ECO:0000256" key="4">
    <source>
        <dbReference type="ARBA" id="ARBA00022825"/>
    </source>
</evidence>
<dbReference type="Pfam" id="PF01343">
    <property type="entry name" value="Peptidase_S49"/>
    <property type="match status" value="1"/>
</dbReference>
<keyword evidence="2" id="KW-0645">Protease</keyword>
<reference evidence="6 7" key="1">
    <citation type="journal article" date="2004" name="Science">
        <title>The genome of the diatom Thalassiosira pseudonana: ecology, evolution, and metabolism.</title>
        <authorList>
            <person name="Armbrust E.V."/>
            <person name="Berges J.A."/>
            <person name="Bowler C."/>
            <person name="Green B.R."/>
            <person name="Martinez D."/>
            <person name="Putnam N.H."/>
            <person name="Zhou S."/>
            <person name="Allen A.E."/>
            <person name="Apt K.E."/>
            <person name="Bechner M."/>
            <person name="Brzezinski M.A."/>
            <person name="Chaal B.K."/>
            <person name="Chiovitti A."/>
            <person name="Davis A.K."/>
            <person name="Demarest M.S."/>
            <person name="Detter J.C."/>
            <person name="Glavina T."/>
            <person name="Goodstein D."/>
            <person name="Hadi M.Z."/>
            <person name="Hellsten U."/>
            <person name="Hildebrand M."/>
            <person name="Jenkins B.D."/>
            <person name="Jurka J."/>
            <person name="Kapitonov V.V."/>
            <person name="Kroger N."/>
            <person name="Lau W.W."/>
            <person name="Lane T.W."/>
            <person name="Larimer F.W."/>
            <person name="Lippmeier J.C."/>
            <person name="Lucas S."/>
            <person name="Medina M."/>
            <person name="Montsant A."/>
            <person name="Obornik M."/>
            <person name="Parker M.S."/>
            <person name="Palenik B."/>
            <person name="Pazour G.J."/>
            <person name="Richardson P.M."/>
            <person name="Rynearson T.A."/>
            <person name="Saito M.A."/>
            <person name="Schwartz D.C."/>
            <person name="Thamatrakoln K."/>
            <person name="Valentin K."/>
            <person name="Vardi A."/>
            <person name="Wilkerson F.P."/>
            <person name="Rokhsar D.S."/>
        </authorList>
    </citation>
    <scope>NUCLEOTIDE SEQUENCE [LARGE SCALE GENOMIC DNA]</scope>
    <source>
        <strain evidence="6 7">CCMP1335</strain>
    </source>
</reference>
<dbReference type="Gene3D" id="3.90.226.10">
    <property type="entry name" value="2-enoyl-CoA Hydratase, Chain A, domain 1"/>
    <property type="match status" value="1"/>
</dbReference>
<protein>
    <recommendedName>
        <fullName evidence="5">Peptidase S49 domain-containing protein</fullName>
    </recommendedName>
</protein>
<dbReference type="KEGG" id="tps:THAPS_269953"/>
<dbReference type="CDD" id="cd07023">
    <property type="entry name" value="S49_Sppa_N_C"/>
    <property type="match status" value="1"/>
</dbReference>
<dbReference type="RefSeq" id="XP_002295444.1">
    <property type="nucleotide sequence ID" value="XM_002295408.1"/>
</dbReference>
<proteinExistence type="inferred from homology"/>
<reference evidence="6 7" key="2">
    <citation type="journal article" date="2008" name="Nature">
        <title>The Phaeodactylum genome reveals the evolutionary history of diatom genomes.</title>
        <authorList>
            <person name="Bowler C."/>
            <person name="Allen A.E."/>
            <person name="Badger J.H."/>
            <person name="Grimwood J."/>
            <person name="Jabbari K."/>
            <person name="Kuo A."/>
            <person name="Maheswari U."/>
            <person name="Martens C."/>
            <person name="Maumus F."/>
            <person name="Otillar R.P."/>
            <person name="Rayko E."/>
            <person name="Salamov A."/>
            <person name="Vandepoele K."/>
            <person name="Beszteri B."/>
            <person name="Gruber A."/>
            <person name="Heijde M."/>
            <person name="Katinka M."/>
            <person name="Mock T."/>
            <person name="Valentin K."/>
            <person name="Verret F."/>
            <person name="Berges J.A."/>
            <person name="Brownlee C."/>
            <person name="Cadoret J.P."/>
            <person name="Chiovitti A."/>
            <person name="Choi C.J."/>
            <person name="Coesel S."/>
            <person name="De Martino A."/>
            <person name="Detter J.C."/>
            <person name="Durkin C."/>
            <person name="Falciatore A."/>
            <person name="Fournet J."/>
            <person name="Haruta M."/>
            <person name="Huysman M.J."/>
            <person name="Jenkins B.D."/>
            <person name="Jiroutova K."/>
            <person name="Jorgensen R.E."/>
            <person name="Joubert Y."/>
            <person name="Kaplan A."/>
            <person name="Kroger N."/>
            <person name="Kroth P.G."/>
            <person name="La Roche J."/>
            <person name="Lindquist E."/>
            <person name="Lommer M."/>
            <person name="Martin-Jezequel V."/>
            <person name="Lopez P.J."/>
            <person name="Lucas S."/>
            <person name="Mangogna M."/>
            <person name="McGinnis K."/>
            <person name="Medlin L.K."/>
            <person name="Montsant A."/>
            <person name="Oudot-Le Secq M.P."/>
            <person name="Napoli C."/>
            <person name="Obornik M."/>
            <person name="Parker M.S."/>
            <person name="Petit J.L."/>
            <person name="Porcel B.M."/>
            <person name="Poulsen N."/>
            <person name="Robison M."/>
            <person name="Rychlewski L."/>
            <person name="Rynearson T.A."/>
            <person name="Schmutz J."/>
            <person name="Shapiro H."/>
            <person name="Siaut M."/>
            <person name="Stanley M."/>
            <person name="Sussman M.R."/>
            <person name="Taylor A.R."/>
            <person name="Vardi A."/>
            <person name="von Dassow P."/>
            <person name="Vyverman W."/>
            <person name="Willis A."/>
            <person name="Wyrwicz L.S."/>
            <person name="Rokhsar D.S."/>
            <person name="Weissenbach J."/>
            <person name="Armbrust E.V."/>
            <person name="Green B.R."/>
            <person name="Van de Peer Y."/>
            <person name="Grigoriev I.V."/>
        </authorList>
    </citation>
    <scope>NUCLEOTIDE SEQUENCE [LARGE SCALE GENOMIC DNA]</scope>
    <source>
        <strain evidence="6 7">CCMP1335</strain>
    </source>
</reference>